<dbReference type="Gene3D" id="3.30.530.20">
    <property type="match status" value="1"/>
</dbReference>
<evidence type="ECO:0000313" key="3">
    <source>
        <dbReference type="EMBL" id="MEF3832192.1"/>
    </source>
</evidence>
<keyword evidence="1" id="KW-1133">Transmembrane helix</keyword>
<evidence type="ECO:0000313" key="2">
    <source>
        <dbReference type="EMBL" id="MEF3831751.1"/>
    </source>
</evidence>
<accession>A0ABU7XMX6</accession>
<protein>
    <submittedName>
        <fullName evidence="2">SRPBCC family protein</fullName>
    </submittedName>
</protein>
<keyword evidence="1" id="KW-0472">Membrane</keyword>
<feature type="transmembrane region" description="Helical" evidence="1">
    <location>
        <begin position="66"/>
        <end position="87"/>
    </location>
</feature>
<keyword evidence="1" id="KW-0812">Transmembrane</keyword>
<feature type="transmembrane region" description="Helical" evidence="1">
    <location>
        <begin position="39"/>
        <end position="59"/>
    </location>
</feature>
<dbReference type="InterPro" id="IPR023393">
    <property type="entry name" value="START-like_dom_sf"/>
</dbReference>
<evidence type="ECO:0000313" key="4">
    <source>
        <dbReference type="Proteomes" id="UP001337305"/>
    </source>
</evidence>
<comment type="caution">
    <text evidence="2">The sequence shown here is derived from an EMBL/GenBank/DDBJ whole genome shotgun (WGS) entry which is preliminary data.</text>
</comment>
<feature type="transmembrane region" description="Helical" evidence="1">
    <location>
        <begin position="99"/>
        <end position="121"/>
    </location>
</feature>
<dbReference type="RefSeq" id="WP_303308755.1">
    <property type="nucleotide sequence ID" value="NZ_JAODOP010000001.1"/>
</dbReference>
<organism evidence="2 4">
    <name type="scientific">Flavivirga spongiicola</name>
    <dbReference type="NCBI Taxonomy" id="421621"/>
    <lineage>
        <taxon>Bacteria</taxon>
        <taxon>Pseudomonadati</taxon>
        <taxon>Bacteroidota</taxon>
        <taxon>Flavobacteriia</taxon>
        <taxon>Flavobacteriales</taxon>
        <taxon>Flavobacteriaceae</taxon>
        <taxon>Flavivirga</taxon>
    </lineage>
</organism>
<reference evidence="2 4" key="1">
    <citation type="submission" date="2022-09" db="EMBL/GenBank/DDBJ databases">
        <title>Genome sequencing of Flavivirga sp. MEBiC05379.</title>
        <authorList>
            <person name="Oh H.-M."/>
            <person name="Kwon K.K."/>
            <person name="Park M.J."/>
            <person name="Yang S.-H."/>
        </authorList>
    </citation>
    <scope>NUCLEOTIDE SEQUENCE [LARGE SCALE GENOMIC DNA]</scope>
    <source>
        <strain evidence="2 4">MEBiC05379</strain>
    </source>
</reference>
<proteinExistence type="predicted"/>
<evidence type="ECO:0000256" key="1">
    <source>
        <dbReference type="SAM" id="Phobius"/>
    </source>
</evidence>
<keyword evidence="4" id="KW-1185">Reference proteome</keyword>
<dbReference type="EMBL" id="JAODOP010000001">
    <property type="protein sequence ID" value="MEF3831751.1"/>
    <property type="molecule type" value="Genomic_DNA"/>
</dbReference>
<name>A0ABU7XMX6_9FLAO</name>
<dbReference type="SUPFAM" id="SSF55961">
    <property type="entry name" value="Bet v1-like"/>
    <property type="match status" value="1"/>
</dbReference>
<dbReference type="Pfam" id="PF10604">
    <property type="entry name" value="Polyketide_cyc2"/>
    <property type="match status" value="1"/>
</dbReference>
<dbReference type="InterPro" id="IPR019587">
    <property type="entry name" value="Polyketide_cyclase/dehydratase"/>
</dbReference>
<gene>
    <name evidence="2" type="ORF">N1F79_01295</name>
    <name evidence="3" type="ORF">N1F79_03525</name>
</gene>
<feature type="transmembrane region" description="Helical" evidence="1">
    <location>
        <begin position="12"/>
        <end position="33"/>
    </location>
</feature>
<sequence>MSFLQITLLCNAIFSFATGISLILFFNTIATWFGKQTPTVFWIIGLGLLYFSYSIGIEIRNPKPHAVFYIIVQDFIWVLASLAIVIIKPFNISVIGYQIITIVMFLVLFFGIGQTIGLAQVDTLNNKGLKHLTYERIINATKENTWKVISDVSNYHKVAPNIDSVTIISGEDKGMIRSCSHKTNSWTEVAILWEAGEQYTFQVNTDAEDYPYPLKSLKGTWKVQAVSEHETKIIMQFDFIYKQKIYNVLIHPFMKKKFNKICDELLDNWENILEVK</sequence>
<dbReference type="EMBL" id="JAODOP010000002">
    <property type="protein sequence ID" value="MEF3832192.1"/>
    <property type="molecule type" value="Genomic_DNA"/>
</dbReference>
<dbReference type="Proteomes" id="UP001337305">
    <property type="component" value="Unassembled WGS sequence"/>
</dbReference>